<evidence type="ECO:0000313" key="3">
    <source>
        <dbReference type="Proteomes" id="UP000218965"/>
    </source>
</evidence>
<dbReference type="RefSeq" id="WP_096421628.1">
    <property type="nucleotide sequence ID" value="NZ_AP017315.1"/>
</dbReference>
<gene>
    <name evidence="2" type="ORF">MalAC0309_1590</name>
</gene>
<dbReference type="EMBL" id="AP017315">
    <property type="protein sequence ID" value="BAU32441.1"/>
    <property type="molecule type" value="Genomic_DNA"/>
</dbReference>
<feature type="region of interest" description="Disordered" evidence="1">
    <location>
        <begin position="102"/>
        <end position="145"/>
    </location>
</feature>
<reference evidence="3" key="1">
    <citation type="submission" date="2015-12" db="EMBL/GenBank/DDBJ databases">
        <authorList>
            <person name="Shamseldin A."/>
            <person name="Moawad H."/>
            <person name="Abd El-Rahim W.M."/>
            <person name="Sadowsky M.J."/>
        </authorList>
    </citation>
    <scope>NUCLEOTIDE SEQUENCE [LARGE SCALE GENOMIC DNA]</scope>
    <source>
        <strain evidence="3">JAM AC0309</strain>
    </source>
</reference>
<dbReference type="KEGG" id="malk:MalAC0309_1590"/>
<accession>A0A0U5B9D1</accession>
<reference evidence="2 3" key="2">
    <citation type="submission" date="2016-01" db="EMBL/GenBank/DDBJ databases">
        <title>Microcella alkaliphila JAM AC0309 whole genome shotgun sequence.</title>
        <authorList>
            <person name="Kurata A."/>
            <person name="Hirose Y."/>
            <person name="Kishimoto N."/>
            <person name="Kobayashi T."/>
        </authorList>
    </citation>
    <scope>NUCLEOTIDE SEQUENCE [LARGE SCALE GENOMIC DNA]</scope>
    <source>
        <strain evidence="2 3">JAM AC0309</strain>
    </source>
</reference>
<protein>
    <submittedName>
        <fullName evidence="2">Uncharacterized protein</fullName>
    </submittedName>
</protein>
<evidence type="ECO:0000313" key="2">
    <source>
        <dbReference type="EMBL" id="BAU32441.1"/>
    </source>
</evidence>
<dbReference type="AlphaFoldDB" id="A0A0U5B9D1"/>
<evidence type="ECO:0000256" key="1">
    <source>
        <dbReference type="SAM" id="MobiDB-lite"/>
    </source>
</evidence>
<proteinExistence type="predicted"/>
<dbReference type="OrthoDB" id="5111079at2"/>
<sequence>MPRPVHDWWARRQWATGLAEPYPVGRFRDAWAPYVPLVGQYRPERNAELLLSQIPPAADVYLVWVCTIGHDFVATPAEQRARPGARRARGDWCPVCATPSAAPAGASRYPRPPMTEPAAIRRRPPADPVRQRPLPDATPPRPGTAFVSARASAATSAAQERLRGLIAERLDCDLSATAITTAQTFHGKREVWPDVIIPELAVAIEYDTVGRAGDEHIGRRERSDRRKDALLRAAGWEVVRLRQKPLRPLGAHDLVVAGVSAQAVEALIDRLAELRGALIVDAYRRHANTG</sequence>
<organism evidence="2 3">
    <name type="scientific">Microcella alkaliphila</name>
    <dbReference type="NCBI Taxonomy" id="279828"/>
    <lineage>
        <taxon>Bacteria</taxon>
        <taxon>Bacillati</taxon>
        <taxon>Actinomycetota</taxon>
        <taxon>Actinomycetes</taxon>
        <taxon>Micrococcales</taxon>
        <taxon>Microbacteriaceae</taxon>
        <taxon>Microcella</taxon>
    </lineage>
</organism>
<name>A0A0U5B9D1_9MICO</name>
<dbReference type="Proteomes" id="UP000218965">
    <property type="component" value="Chromosome"/>
</dbReference>